<feature type="transmembrane region" description="Helical" evidence="6">
    <location>
        <begin position="140"/>
        <end position="163"/>
    </location>
</feature>
<keyword evidence="4 6" id="KW-0472">Membrane</keyword>
<evidence type="ECO:0000256" key="5">
    <source>
        <dbReference type="SAM" id="MobiDB-lite"/>
    </source>
</evidence>
<feature type="region of interest" description="Disordered" evidence="5">
    <location>
        <begin position="191"/>
        <end position="228"/>
    </location>
</feature>
<dbReference type="Gene3D" id="1.25.40.10">
    <property type="entry name" value="Tetratricopeptide repeat domain"/>
    <property type="match status" value="1"/>
</dbReference>
<name>A0A093VG72_TALMA</name>
<proteinExistence type="predicted"/>
<dbReference type="HOGENOM" id="CLU_519736_0_0_1"/>
<dbReference type="Pfam" id="PF01284">
    <property type="entry name" value="MARVEL"/>
    <property type="match status" value="1"/>
</dbReference>
<evidence type="ECO:0000313" key="8">
    <source>
        <dbReference type="EMBL" id="KFX45721.1"/>
    </source>
</evidence>
<protein>
    <submittedName>
        <fullName evidence="8">Translocation protein sec72</fullName>
    </submittedName>
</protein>
<gene>
    <name evidence="8" type="ORF">GQ26_0221100</name>
</gene>
<evidence type="ECO:0000256" key="6">
    <source>
        <dbReference type="SAM" id="Phobius"/>
    </source>
</evidence>
<comment type="subcellular location">
    <subcellularLocation>
        <location evidence="1">Membrane</location>
        <topology evidence="1">Multi-pass membrane protein</topology>
    </subcellularLocation>
</comment>
<dbReference type="EMBL" id="JPOX01000022">
    <property type="protein sequence ID" value="KFX45721.1"/>
    <property type="molecule type" value="Genomic_DNA"/>
</dbReference>
<evidence type="ECO:0000256" key="1">
    <source>
        <dbReference type="ARBA" id="ARBA00004141"/>
    </source>
</evidence>
<comment type="caution">
    <text evidence="8">The sequence shown here is derived from an EMBL/GenBank/DDBJ whole genome shotgun (WGS) entry which is preliminary data.</text>
</comment>
<evidence type="ECO:0000259" key="7">
    <source>
        <dbReference type="Pfam" id="PF01284"/>
    </source>
</evidence>
<dbReference type="AlphaFoldDB" id="A0A093VG72"/>
<dbReference type="GO" id="GO:0016020">
    <property type="term" value="C:membrane"/>
    <property type="evidence" value="ECO:0007669"/>
    <property type="project" value="UniProtKB-SubCell"/>
</dbReference>
<feature type="transmembrane region" description="Helical" evidence="6">
    <location>
        <begin position="51"/>
        <end position="69"/>
    </location>
</feature>
<dbReference type="SUPFAM" id="SSF48452">
    <property type="entry name" value="TPR-like"/>
    <property type="match status" value="1"/>
</dbReference>
<sequence length="514" mass="55972">MPLPNLRMSSTSPARIKNLIHGFQAVLIFLAWALTIAVFTKAGGIDGRSGWYFGICWLSIPALIYLVAVPTFPRARRFGNVYAFATVDALMIILWFSGWVAVASYVAEGKTKGQEAQKDSKDPKSGCDAFAYGSASKCSVSTATVIFGVVICLLFISTAYFSFRNVAYFRRTGTMPDAVSDPTFDAQTKAAFSSNPAHDFEEEDEFRLGRGGGGGGAGGEGPSHYGQDRDEDYALLQQSEADELGGSHHGGVSGAYDPTSTHGGSVMHDYDTSYNSGYTSRFEENTEHCVHYLAEFASTSSQNDLRHIDSYIQYGLYLDPTTKAISLPNPEGQTPSQIEAINAELQQLNVLHRALVGLDSPNVPPPPLPVNPKRSAQITKLRDTANTAFRKSNYAEAVKLYGYAIDMAIGRPAWEPVNLIRDELSGLYANRAQAYMSQQSWPEGWIDSKCSAECKPMGNVKAWWRGGKCLVEMSRWDEARAWVEQALGLEGPASEGGKELVALLADIEAGSKRA</sequence>
<feature type="region of interest" description="Disordered" evidence="5">
    <location>
        <begin position="243"/>
        <end position="264"/>
    </location>
</feature>
<dbReference type="InterPro" id="IPR008253">
    <property type="entry name" value="Marvel"/>
</dbReference>
<evidence type="ECO:0000256" key="4">
    <source>
        <dbReference type="ARBA" id="ARBA00023136"/>
    </source>
</evidence>
<dbReference type="PANTHER" id="PTHR37451:SF3">
    <property type="entry name" value="MARVEL DOMAIN-CONTAINING PROTEIN"/>
    <property type="match status" value="1"/>
</dbReference>
<keyword evidence="3 6" id="KW-1133">Transmembrane helix</keyword>
<feature type="transmembrane region" description="Helical" evidence="6">
    <location>
        <begin position="81"/>
        <end position="102"/>
    </location>
</feature>
<reference evidence="8" key="1">
    <citation type="journal article" date="2014" name="PLoS Genet.">
        <title>Signature Gene Expression Reveals Novel Clues to the Molecular Mechanisms of Dimorphic Transition in Penicillium marneffei.</title>
        <authorList>
            <person name="Yang E."/>
            <person name="Wang G."/>
            <person name="Cai J."/>
            <person name="Woo P.C."/>
            <person name="Lau S.K."/>
            <person name="Yuen K.-Y."/>
            <person name="Chow W.-N."/>
            <person name="Lin X."/>
        </authorList>
    </citation>
    <scope>NUCLEOTIDE SEQUENCE [LARGE SCALE GENOMIC DNA]</scope>
    <source>
        <strain evidence="8">PM1</strain>
    </source>
</reference>
<feature type="domain" description="MARVEL" evidence="7">
    <location>
        <begin position="16"/>
        <end position="161"/>
    </location>
</feature>
<dbReference type="PANTHER" id="PTHR37451">
    <property type="entry name" value="MARVEL DOMAIN"/>
    <property type="match status" value="1"/>
</dbReference>
<evidence type="ECO:0000256" key="2">
    <source>
        <dbReference type="ARBA" id="ARBA00022692"/>
    </source>
</evidence>
<dbReference type="InterPro" id="IPR011990">
    <property type="entry name" value="TPR-like_helical_dom_sf"/>
</dbReference>
<keyword evidence="2 6" id="KW-0812">Transmembrane</keyword>
<feature type="compositionally biased region" description="Gly residues" evidence="5">
    <location>
        <begin position="209"/>
        <end position="221"/>
    </location>
</feature>
<feature type="transmembrane region" description="Helical" evidence="6">
    <location>
        <begin position="20"/>
        <end position="39"/>
    </location>
</feature>
<organism evidence="8">
    <name type="scientific">Talaromyces marneffei PM1</name>
    <dbReference type="NCBI Taxonomy" id="1077442"/>
    <lineage>
        <taxon>Eukaryota</taxon>
        <taxon>Fungi</taxon>
        <taxon>Dikarya</taxon>
        <taxon>Ascomycota</taxon>
        <taxon>Pezizomycotina</taxon>
        <taxon>Eurotiomycetes</taxon>
        <taxon>Eurotiomycetidae</taxon>
        <taxon>Eurotiales</taxon>
        <taxon>Trichocomaceae</taxon>
        <taxon>Talaromyces</taxon>
        <taxon>Talaromyces sect. Talaromyces</taxon>
    </lineage>
</organism>
<accession>A0A093VG72</accession>
<evidence type="ECO:0000256" key="3">
    <source>
        <dbReference type="ARBA" id="ARBA00022989"/>
    </source>
</evidence>